<dbReference type="Proteomes" id="UP001295684">
    <property type="component" value="Unassembled WGS sequence"/>
</dbReference>
<proteinExistence type="predicted"/>
<organism evidence="2 3">
    <name type="scientific">Euplotes crassus</name>
    <dbReference type="NCBI Taxonomy" id="5936"/>
    <lineage>
        <taxon>Eukaryota</taxon>
        <taxon>Sar</taxon>
        <taxon>Alveolata</taxon>
        <taxon>Ciliophora</taxon>
        <taxon>Intramacronucleata</taxon>
        <taxon>Spirotrichea</taxon>
        <taxon>Hypotrichia</taxon>
        <taxon>Euplotida</taxon>
        <taxon>Euplotidae</taxon>
        <taxon>Moneuplotes</taxon>
    </lineage>
</organism>
<evidence type="ECO:0000256" key="1">
    <source>
        <dbReference type="SAM" id="MobiDB-lite"/>
    </source>
</evidence>
<reference evidence="2" key="1">
    <citation type="submission" date="2023-07" db="EMBL/GenBank/DDBJ databases">
        <authorList>
            <consortium name="AG Swart"/>
            <person name="Singh M."/>
            <person name="Singh A."/>
            <person name="Seah K."/>
            <person name="Emmerich C."/>
        </authorList>
    </citation>
    <scope>NUCLEOTIDE SEQUENCE</scope>
    <source>
        <strain evidence="2">DP1</strain>
    </source>
</reference>
<feature type="region of interest" description="Disordered" evidence="1">
    <location>
        <begin position="214"/>
        <end position="256"/>
    </location>
</feature>
<feature type="region of interest" description="Disordered" evidence="1">
    <location>
        <begin position="25"/>
        <end position="55"/>
    </location>
</feature>
<feature type="region of interest" description="Disordered" evidence="1">
    <location>
        <begin position="68"/>
        <end position="93"/>
    </location>
</feature>
<evidence type="ECO:0000313" key="3">
    <source>
        <dbReference type="Proteomes" id="UP001295684"/>
    </source>
</evidence>
<comment type="caution">
    <text evidence="2">The sequence shown here is derived from an EMBL/GenBank/DDBJ whole genome shotgun (WGS) entry which is preliminary data.</text>
</comment>
<name>A0AAD1U4L2_EUPCR</name>
<protein>
    <submittedName>
        <fullName evidence="2">Uncharacterized protein</fullName>
    </submittedName>
</protein>
<accession>A0AAD1U4L2</accession>
<dbReference type="AlphaFoldDB" id="A0AAD1U4L2"/>
<dbReference type="EMBL" id="CAMPGE010002476">
    <property type="protein sequence ID" value="CAI2361280.1"/>
    <property type="molecule type" value="Genomic_DNA"/>
</dbReference>
<sequence>MEKSKNEHDQADDTKIYCATREGMILGGRSNSRSLPFNGGDEPSDINEDNNHQSQQTATFKVNKNTLSGYPSTLSEQIPRNQNHNPYSNLHSSLPNILPIRGYTSDAKASDADDDKDKLIDDLTRRIDFLYKIVNGYAKEFKLLYEQVEAIKPKEGCIETSEESKVIDSEEKNDDNMGKPVAEDTLMDLLECINKIKQKTDKLDKKAKEGGFASSEVRFQSNSREENSFRRTVKRERDSNPMLYQNDDNSGLDGIL</sequence>
<evidence type="ECO:0000313" key="2">
    <source>
        <dbReference type="EMBL" id="CAI2361280.1"/>
    </source>
</evidence>
<feature type="compositionally biased region" description="Basic and acidic residues" evidence="1">
    <location>
        <begin position="223"/>
        <end position="239"/>
    </location>
</feature>
<gene>
    <name evidence="2" type="ORF">ECRASSUSDP1_LOCUS2590</name>
</gene>
<keyword evidence="3" id="KW-1185">Reference proteome</keyword>